<proteinExistence type="predicted"/>
<dbReference type="PANTHER" id="PTHR35910:SF6">
    <property type="entry name" value="2EXR DOMAIN-CONTAINING PROTEIN"/>
    <property type="match status" value="1"/>
</dbReference>
<gene>
    <name evidence="2" type="ORF">SBOR_7509</name>
</gene>
<evidence type="ECO:0000313" key="2">
    <source>
        <dbReference type="EMBL" id="ESZ92094.1"/>
    </source>
</evidence>
<name>W9CB61_SCLBF</name>
<accession>W9CB61</accession>
<evidence type="ECO:0000259" key="1">
    <source>
        <dbReference type="Pfam" id="PF20150"/>
    </source>
</evidence>
<dbReference type="OrthoDB" id="3557569at2759"/>
<protein>
    <recommendedName>
        <fullName evidence="1">2EXR domain-containing protein</fullName>
    </recommendedName>
</protein>
<dbReference type="EMBL" id="AYSA01000425">
    <property type="protein sequence ID" value="ESZ92094.1"/>
    <property type="molecule type" value="Genomic_DNA"/>
</dbReference>
<dbReference type="Pfam" id="PF20150">
    <property type="entry name" value="2EXR"/>
    <property type="match status" value="1"/>
</dbReference>
<reference evidence="2 3" key="1">
    <citation type="journal article" date="2014" name="Genome Announc.">
        <title>Draft genome sequence of Sclerotinia borealis, a psychrophilic plant pathogenic fungus.</title>
        <authorList>
            <person name="Mardanov A.V."/>
            <person name="Beletsky A.V."/>
            <person name="Kadnikov V.V."/>
            <person name="Ignatov A.N."/>
            <person name="Ravin N.V."/>
        </authorList>
    </citation>
    <scope>NUCLEOTIDE SEQUENCE [LARGE SCALE GENOMIC DNA]</scope>
    <source>
        <strain evidence="3">F-4157</strain>
    </source>
</reference>
<evidence type="ECO:0000313" key="3">
    <source>
        <dbReference type="Proteomes" id="UP000019487"/>
    </source>
</evidence>
<dbReference type="AlphaFoldDB" id="W9CB61"/>
<comment type="caution">
    <text evidence="2">The sequence shown here is derived from an EMBL/GenBank/DDBJ whole genome shotgun (WGS) entry which is preliminary data.</text>
</comment>
<dbReference type="PANTHER" id="PTHR35910">
    <property type="entry name" value="2EXR DOMAIN-CONTAINING PROTEIN"/>
    <property type="match status" value="1"/>
</dbReference>
<dbReference type="Proteomes" id="UP000019487">
    <property type="component" value="Unassembled WGS sequence"/>
</dbReference>
<dbReference type="InterPro" id="IPR045518">
    <property type="entry name" value="2EXR"/>
</dbReference>
<organism evidence="2 3">
    <name type="scientific">Sclerotinia borealis (strain F-4128)</name>
    <dbReference type="NCBI Taxonomy" id="1432307"/>
    <lineage>
        <taxon>Eukaryota</taxon>
        <taxon>Fungi</taxon>
        <taxon>Dikarya</taxon>
        <taxon>Ascomycota</taxon>
        <taxon>Pezizomycotina</taxon>
        <taxon>Leotiomycetes</taxon>
        <taxon>Helotiales</taxon>
        <taxon>Sclerotiniaceae</taxon>
        <taxon>Sclerotinia</taxon>
    </lineage>
</organism>
<keyword evidence="3" id="KW-1185">Reference proteome</keyword>
<sequence>MHPHTFGILRMEESLRRMQIFESFDPLTIGVDHNRNSWFKARHAFCLFPKLPPELQLMIWAAAADDRQIVRIKPCAEDGSGGEGFLADYTAPKYTVIFEGILRNPIYFNYQQDFVSLVGSSTLEHFTVLSGEDNTISEEIQRIENVLLMVTGLGSGESEEDVLIDALAIWDGVKRLIIAERSPTWWGTFKEIWSDREVKKISDDAKAKHTRERLHTPGFPEVRIVKFGDVLNTVESNENQSSGSTYAMLRFFDFLFDADSTYNTKRAVRRNGTPKIPKSFSETFPNNSFISVKYIVPSPLHVCQSSRELALKIYRRVPTTYGNTSEGSAPFYINADEDSILFETEYRSGSTRPALRFWVLDGKTFSTLNGESLCNSVATRWISNCPSGPPPQTPRGNSHIQWMSRDQMEIVVNRWPNFYLGLVSNTRVVECGGDLTDILKGQGIYRDEWKMPLVSCITSEEFNNL</sequence>
<feature type="domain" description="2EXR" evidence="1">
    <location>
        <begin position="45"/>
        <end position="78"/>
    </location>
</feature>
<dbReference type="HOGENOM" id="CLU_588146_0_0_1"/>